<dbReference type="EMBL" id="KZ303844">
    <property type="protein sequence ID" value="PHZ15593.1"/>
    <property type="molecule type" value="Genomic_DNA"/>
</dbReference>
<keyword evidence="2" id="KW-1185">Reference proteome</keyword>
<evidence type="ECO:0000313" key="1">
    <source>
        <dbReference type="EMBL" id="PHZ15593.1"/>
    </source>
</evidence>
<dbReference type="AlphaFoldDB" id="A0A2G4T3J7"/>
<dbReference type="STRING" id="1340429.A0A2G4T3J7"/>
<dbReference type="RefSeq" id="XP_023469301.1">
    <property type="nucleotide sequence ID" value="XM_023615856.1"/>
</dbReference>
<sequence>MIKSPVSDVLDPSAQIKSILSVHTNPSQVTAALEFCWSIISQKDPITLDYLHRTQLLFPTIPLLCSAHRMIRARVIEILSVLFSWDPDPIQTLGLRNVQKSPIDGVYRIMLDLGKEMLMAQDGSLDQVMTGVSLLETSIELLKRMDSPDTQEMVQLIVTLIDICLNRYVSMTEGRHVRLLLFIEQ</sequence>
<dbReference type="Proteomes" id="UP000242254">
    <property type="component" value="Unassembled WGS sequence"/>
</dbReference>
<name>A0A2G4T3J7_RHIZD</name>
<protein>
    <recommendedName>
        <fullName evidence="3">Cell morphogenesis protein N-terminal domain-containing protein</fullName>
    </recommendedName>
</protein>
<evidence type="ECO:0008006" key="3">
    <source>
        <dbReference type="Google" id="ProtNLM"/>
    </source>
</evidence>
<proteinExistence type="predicted"/>
<dbReference type="GeneID" id="35446844"/>
<gene>
    <name evidence="1" type="ORF">RHIMIDRAFT_90640</name>
</gene>
<evidence type="ECO:0000313" key="2">
    <source>
        <dbReference type="Proteomes" id="UP000242254"/>
    </source>
</evidence>
<accession>A0A2G4T3J7</accession>
<reference evidence="1 2" key="1">
    <citation type="journal article" date="2016" name="Proc. Natl. Acad. Sci. U.S.A.">
        <title>Lipid metabolic changes in an early divergent fungus govern the establishment of a mutualistic symbiosis with endobacteria.</title>
        <authorList>
            <person name="Lastovetsky O.A."/>
            <person name="Gaspar M.L."/>
            <person name="Mondo S.J."/>
            <person name="LaButti K.M."/>
            <person name="Sandor L."/>
            <person name="Grigoriev I.V."/>
            <person name="Henry S.A."/>
            <person name="Pawlowska T.E."/>
        </authorList>
    </citation>
    <scope>NUCLEOTIDE SEQUENCE [LARGE SCALE GENOMIC DNA]</scope>
    <source>
        <strain evidence="1 2">ATCC 52813</strain>
    </source>
</reference>
<organism evidence="1 2">
    <name type="scientific">Rhizopus microsporus ATCC 52813</name>
    <dbReference type="NCBI Taxonomy" id="1340429"/>
    <lineage>
        <taxon>Eukaryota</taxon>
        <taxon>Fungi</taxon>
        <taxon>Fungi incertae sedis</taxon>
        <taxon>Mucoromycota</taxon>
        <taxon>Mucoromycotina</taxon>
        <taxon>Mucoromycetes</taxon>
        <taxon>Mucorales</taxon>
        <taxon>Mucorineae</taxon>
        <taxon>Rhizopodaceae</taxon>
        <taxon>Rhizopus</taxon>
    </lineage>
</organism>